<evidence type="ECO:0000256" key="6">
    <source>
        <dbReference type="ARBA" id="ARBA00022723"/>
    </source>
</evidence>
<gene>
    <name evidence="12" type="ORF">HPC72_06705</name>
</gene>
<evidence type="ECO:0000256" key="8">
    <source>
        <dbReference type="ARBA" id="ARBA00022842"/>
    </source>
</evidence>
<dbReference type="RefSeq" id="WP_159523922.1">
    <property type="nucleotide sequence ID" value="NZ_CP053642.1"/>
</dbReference>
<keyword evidence="8" id="KW-0460">Magnesium</keyword>
<dbReference type="PANTHER" id="PTHR30040">
    <property type="entry name" value="THIAMINE BIOSYNTHESIS LIPOPROTEIN APBE"/>
    <property type="match status" value="1"/>
</dbReference>
<evidence type="ECO:0000256" key="9">
    <source>
        <dbReference type="ARBA" id="ARBA00031306"/>
    </source>
</evidence>
<dbReference type="SUPFAM" id="SSF143631">
    <property type="entry name" value="ApbE-like"/>
    <property type="match status" value="1"/>
</dbReference>
<evidence type="ECO:0000256" key="5">
    <source>
        <dbReference type="ARBA" id="ARBA00022679"/>
    </source>
</evidence>
<dbReference type="InterPro" id="IPR003374">
    <property type="entry name" value="ApbE-like_sf"/>
</dbReference>
<feature type="region of interest" description="Disordered" evidence="11">
    <location>
        <begin position="1"/>
        <end position="21"/>
    </location>
</feature>
<dbReference type="KEGG" id="amam:HPC72_06705"/>
<dbReference type="EC" id="2.7.1.180" evidence="2"/>
<evidence type="ECO:0000313" key="13">
    <source>
        <dbReference type="Proteomes" id="UP000504752"/>
    </source>
</evidence>
<dbReference type="Proteomes" id="UP000504752">
    <property type="component" value="Chromosome"/>
</dbReference>
<dbReference type="Pfam" id="PF02424">
    <property type="entry name" value="ApbE"/>
    <property type="match status" value="1"/>
</dbReference>
<dbReference type="InterPro" id="IPR024932">
    <property type="entry name" value="ApbE"/>
</dbReference>
<protein>
    <recommendedName>
        <fullName evidence="3">FAD:protein FMN transferase</fullName>
        <ecNumber evidence="2">2.7.1.180</ecNumber>
    </recommendedName>
    <alternativeName>
        <fullName evidence="9">Flavin transferase</fullName>
    </alternativeName>
</protein>
<accession>A0A6M8B290</accession>
<proteinExistence type="predicted"/>
<organism evidence="12 13">
    <name type="scientific">Actinomyces marmotae</name>
    <dbReference type="NCBI Taxonomy" id="2737173"/>
    <lineage>
        <taxon>Bacteria</taxon>
        <taxon>Bacillati</taxon>
        <taxon>Actinomycetota</taxon>
        <taxon>Actinomycetes</taxon>
        <taxon>Actinomycetales</taxon>
        <taxon>Actinomycetaceae</taxon>
        <taxon>Actinomyces</taxon>
    </lineage>
</organism>
<dbReference type="GO" id="GO:0046872">
    <property type="term" value="F:metal ion binding"/>
    <property type="evidence" value="ECO:0007669"/>
    <property type="project" value="UniProtKB-KW"/>
</dbReference>
<keyword evidence="7" id="KW-0274">FAD</keyword>
<keyword evidence="6" id="KW-0479">Metal-binding</keyword>
<keyword evidence="5 12" id="KW-0808">Transferase</keyword>
<evidence type="ECO:0000256" key="7">
    <source>
        <dbReference type="ARBA" id="ARBA00022827"/>
    </source>
</evidence>
<dbReference type="PANTHER" id="PTHR30040:SF2">
    <property type="entry name" value="FAD:PROTEIN FMN TRANSFERASE"/>
    <property type="match status" value="1"/>
</dbReference>
<evidence type="ECO:0000256" key="3">
    <source>
        <dbReference type="ARBA" id="ARBA00016337"/>
    </source>
</evidence>
<name>A0A6M8B290_9ACTO</name>
<dbReference type="AlphaFoldDB" id="A0A6M8B290"/>
<sequence length="317" mass="32788">MSRSSAEQLPERPGPGMTGPGAWVFSATGSVWSIRSRDPLPHQARRGVISLVEGFESTWSRFRADSLISRAADGRLGGGPIRLELPEGAGAMLDLYDRLHAATGGRIDPLVGADLVALGYDPAYSFTVRAGSVTNLGPPGRGTWGEVAHHEGDALILKRPALVDVGAVGKGFLADLVGALLLESGVEDFVVDAGGDVLVHADEPVRIGLEDPADSTRVVGAVEIARGAVAGSGTSRRAWGDGLHHILDGLTGRPAARMTATWAIAETCAAADGLSSALFLTRPEELAASGLRFECAVLRADGSAEVSRGLPGSLFTA</sequence>
<reference evidence="12 13" key="1">
    <citation type="submission" date="2020-05" db="EMBL/GenBank/DDBJ databases">
        <title>Actinomyces sp. zg-325.</title>
        <authorList>
            <person name="Yang C."/>
        </authorList>
    </citation>
    <scope>NUCLEOTIDE SEQUENCE [LARGE SCALE GENOMIC DNA]</scope>
    <source>
        <strain evidence="13">zg-325</strain>
    </source>
</reference>
<dbReference type="EMBL" id="CP053642">
    <property type="protein sequence ID" value="QKD79962.1"/>
    <property type="molecule type" value="Genomic_DNA"/>
</dbReference>
<comment type="catalytic activity">
    <reaction evidence="10">
        <text>L-threonyl-[protein] + FAD = FMN-L-threonyl-[protein] + AMP + H(+)</text>
        <dbReference type="Rhea" id="RHEA:36847"/>
        <dbReference type="Rhea" id="RHEA-COMP:11060"/>
        <dbReference type="Rhea" id="RHEA-COMP:11061"/>
        <dbReference type="ChEBI" id="CHEBI:15378"/>
        <dbReference type="ChEBI" id="CHEBI:30013"/>
        <dbReference type="ChEBI" id="CHEBI:57692"/>
        <dbReference type="ChEBI" id="CHEBI:74257"/>
        <dbReference type="ChEBI" id="CHEBI:456215"/>
        <dbReference type="EC" id="2.7.1.180"/>
    </reaction>
</comment>
<evidence type="ECO:0000313" key="12">
    <source>
        <dbReference type="EMBL" id="QKD79962.1"/>
    </source>
</evidence>
<keyword evidence="13" id="KW-1185">Reference proteome</keyword>
<comment type="cofactor">
    <cofactor evidence="1">
        <name>Mg(2+)</name>
        <dbReference type="ChEBI" id="CHEBI:18420"/>
    </cofactor>
</comment>
<evidence type="ECO:0000256" key="4">
    <source>
        <dbReference type="ARBA" id="ARBA00022630"/>
    </source>
</evidence>
<evidence type="ECO:0000256" key="1">
    <source>
        <dbReference type="ARBA" id="ARBA00001946"/>
    </source>
</evidence>
<evidence type="ECO:0000256" key="10">
    <source>
        <dbReference type="ARBA" id="ARBA00048540"/>
    </source>
</evidence>
<dbReference type="GO" id="GO:0016740">
    <property type="term" value="F:transferase activity"/>
    <property type="evidence" value="ECO:0007669"/>
    <property type="project" value="UniProtKB-KW"/>
</dbReference>
<evidence type="ECO:0000256" key="2">
    <source>
        <dbReference type="ARBA" id="ARBA00011955"/>
    </source>
</evidence>
<evidence type="ECO:0000256" key="11">
    <source>
        <dbReference type="SAM" id="MobiDB-lite"/>
    </source>
</evidence>
<keyword evidence="4" id="KW-0285">Flavoprotein</keyword>
<dbReference type="Gene3D" id="3.10.520.10">
    <property type="entry name" value="ApbE-like domains"/>
    <property type="match status" value="1"/>
</dbReference>